<proteinExistence type="inferred from homology"/>
<name>U2YWW0_9EURY</name>
<dbReference type="InterPro" id="IPR036005">
    <property type="entry name" value="Creatinase/aminopeptidase-like"/>
</dbReference>
<feature type="binding site" evidence="8">
    <location>
        <position position="193"/>
    </location>
    <ligand>
        <name>a divalent metal cation</name>
        <dbReference type="ChEBI" id="CHEBI:60240"/>
        <label>2</label>
        <note>catalytic</note>
    </ligand>
</feature>
<comment type="cofactor">
    <cofactor evidence="3">
        <name>Fe(2+)</name>
        <dbReference type="ChEBI" id="CHEBI:29033"/>
    </cofactor>
</comment>
<evidence type="ECO:0000313" key="11">
    <source>
        <dbReference type="EMBL" id="GAD53272.1"/>
    </source>
</evidence>
<feature type="binding site" evidence="8">
    <location>
        <position position="71"/>
    </location>
    <ligand>
        <name>substrate</name>
    </ligand>
</feature>
<gene>
    <name evidence="8" type="primary">map</name>
    <name evidence="11" type="ORF">MBEHAL_2032</name>
</gene>
<evidence type="ECO:0000256" key="4">
    <source>
        <dbReference type="ARBA" id="ARBA00022438"/>
    </source>
</evidence>
<dbReference type="Gene3D" id="1.10.10.10">
    <property type="entry name" value="Winged helix-like DNA-binding domain superfamily/Winged helix DNA-binding domain"/>
    <property type="match status" value="1"/>
</dbReference>
<dbReference type="SUPFAM" id="SSF55920">
    <property type="entry name" value="Creatinase/aminopeptidase"/>
    <property type="match status" value="1"/>
</dbReference>
<comment type="catalytic activity">
    <reaction evidence="1 8 9">
        <text>Release of N-terminal amino acids, preferentially methionine, from peptides and arylamides.</text>
        <dbReference type="EC" id="3.4.11.18"/>
    </reaction>
</comment>
<keyword evidence="7 8" id="KW-0378">Hydrolase</keyword>
<dbReference type="InterPro" id="IPR050247">
    <property type="entry name" value="Met_Aminopeptidase_Type2"/>
</dbReference>
<evidence type="ECO:0000256" key="1">
    <source>
        <dbReference type="ARBA" id="ARBA00000294"/>
    </source>
</evidence>
<comment type="caution">
    <text evidence="11">The sequence shown here is derived from an EMBL/GenBank/DDBJ whole genome shotgun (WGS) entry which is preliminary data.</text>
</comment>
<keyword evidence="6 8" id="KW-0479">Metal-binding</keyword>
<dbReference type="EC" id="3.4.11.18" evidence="8 9"/>
<feature type="binding site" evidence="8">
    <location>
        <position position="160"/>
    </location>
    <ligand>
        <name>a divalent metal cation</name>
        <dbReference type="ChEBI" id="CHEBI:60240"/>
        <label>2</label>
        <note>catalytic</note>
    </ligand>
</feature>
<dbReference type="NCBIfam" id="TIGR00501">
    <property type="entry name" value="met_pdase_II"/>
    <property type="match status" value="1"/>
</dbReference>
<comment type="cofactor">
    <cofactor evidence="2">
        <name>Mn(2+)</name>
        <dbReference type="ChEBI" id="CHEBI:29035"/>
    </cofactor>
</comment>
<dbReference type="GO" id="GO:0005737">
    <property type="term" value="C:cytoplasm"/>
    <property type="evidence" value="ECO:0007669"/>
    <property type="project" value="TreeGrafter"/>
</dbReference>
<comment type="similarity">
    <text evidence="8">Belongs to the peptidase M24A family. Methionine aminopeptidase archaeal type 2 subfamily.</text>
</comment>
<dbReference type="PRINTS" id="PR00599">
    <property type="entry name" value="MAPEPTIDASE"/>
</dbReference>
<keyword evidence="5 8" id="KW-0645">Protease</keyword>
<dbReference type="OrthoDB" id="372008at2157"/>
<feature type="binding site" evidence="8">
    <location>
        <position position="101"/>
    </location>
    <ligand>
        <name>a divalent metal cation</name>
        <dbReference type="ChEBI" id="CHEBI:60240"/>
        <label>2</label>
        <note>catalytic</note>
    </ligand>
</feature>
<dbReference type="GO" id="GO:0070006">
    <property type="term" value="F:metalloaminopeptidase activity"/>
    <property type="evidence" value="ECO:0007669"/>
    <property type="project" value="UniProtKB-UniRule"/>
</dbReference>
<comment type="function">
    <text evidence="8 9">Removes the N-terminal methionine from nascent proteins. The N-terminal methionine is often cleaved when the second residue in the primary sequence is small and uncharged (Met-Ala-, Cys, Gly, Pro, Ser, Thr, or Val).</text>
</comment>
<dbReference type="eggNOG" id="arCOG01001">
    <property type="taxonomic scope" value="Archaea"/>
</dbReference>
<keyword evidence="12" id="KW-1185">Reference proteome</keyword>
<dbReference type="GO" id="GO:0046872">
    <property type="term" value="F:metal ion binding"/>
    <property type="evidence" value="ECO:0007669"/>
    <property type="project" value="UniProtKB-UniRule"/>
</dbReference>
<dbReference type="InterPro" id="IPR001714">
    <property type="entry name" value="Pept_M24_MAP"/>
</dbReference>
<feature type="domain" description="Peptidase M24" evidence="10">
    <location>
        <begin position="13"/>
        <end position="202"/>
    </location>
</feature>
<feature type="binding site" evidence="8">
    <location>
        <position position="282"/>
    </location>
    <ligand>
        <name>a divalent metal cation</name>
        <dbReference type="ChEBI" id="CHEBI:60240"/>
        <label>2</label>
        <note>catalytic</note>
    </ligand>
</feature>
<dbReference type="HAMAP" id="MF_01975">
    <property type="entry name" value="MetAP_2_arc"/>
    <property type="match status" value="1"/>
</dbReference>
<comment type="subunit">
    <text evidence="8">Monomer.</text>
</comment>
<feature type="binding site" evidence="8">
    <location>
        <position position="90"/>
    </location>
    <ligand>
        <name>a divalent metal cation</name>
        <dbReference type="ChEBI" id="CHEBI:60240"/>
        <label>1</label>
    </ligand>
</feature>
<dbReference type="GO" id="GO:0004239">
    <property type="term" value="F:initiator methionyl aminopeptidase activity"/>
    <property type="evidence" value="ECO:0007669"/>
    <property type="project" value="UniProtKB-UniRule"/>
</dbReference>
<dbReference type="InterPro" id="IPR036390">
    <property type="entry name" value="WH_DNA-bd_sf"/>
</dbReference>
<feature type="binding site" evidence="8">
    <location>
        <position position="168"/>
    </location>
    <ligand>
        <name>substrate</name>
    </ligand>
</feature>
<evidence type="ECO:0000256" key="2">
    <source>
        <dbReference type="ARBA" id="ARBA00001936"/>
    </source>
</evidence>
<sequence>MTDTVEFGTEAHEKYREAGETLAQVLDEAEERVEVGAKHIDVAEYAEERIHELGGRPAFPANISVDEEASHASPHADDDATFGEEIVCLDLGVHVDGYIADAARTVDLSGNPELTEAAEEALDAALDVVEAGAHTGEIGAEVADVIEAYGYQPIVNLSGHGLERWDAHTDPSVPNRGTDRGTVLEAGDVLAVEPFATTGSGKVTEGSKTEIYSLVDDRSVRNRQARRVLETVREEYRELPFAKRWLDAPRADMAIRRLETQGVLRSYPVLHESEGELVAQAEHTIIVTEDGYEATTKQ</sequence>
<dbReference type="InterPro" id="IPR036388">
    <property type="entry name" value="WH-like_DNA-bd_sf"/>
</dbReference>
<dbReference type="PANTHER" id="PTHR45777">
    <property type="entry name" value="METHIONINE AMINOPEPTIDASE 2"/>
    <property type="match status" value="1"/>
</dbReference>
<evidence type="ECO:0000256" key="3">
    <source>
        <dbReference type="ARBA" id="ARBA00001954"/>
    </source>
</evidence>
<dbReference type="Pfam" id="PF00557">
    <property type="entry name" value="Peptidase_M24"/>
    <property type="match status" value="1"/>
</dbReference>
<dbReference type="RefSeq" id="WP_020221948.1">
    <property type="nucleotide sequence ID" value="NZ_BANO01000126.1"/>
</dbReference>
<feature type="binding site" evidence="8">
    <location>
        <position position="101"/>
    </location>
    <ligand>
        <name>a divalent metal cation</name>
        <dbReference type="ChEBI" id="CHEBI:60240"/>
        <label>1</label>
    </ligand>
</feature>
<evidence type="ECO:0000256" key="9">
    <source>
        <dbReference type="RuleBase" id="RU003653"/>
    </source>
</evidence>
<evidence type="ECO:0000259" key="10">
    <source>
        <dbReference type="Pfam" id="PF00557"/>
    </source>
</evidence>
<dbReference type="Gene3D" id="3.90.230.10">
    <property type="entry name" value="Creatinase/methionine aminopeptidase superfamily"/>
    <property type="match status" value="1"/>
</dbReference>
<evidence type="ECO:0000313" key="12">
    <source>
        <dbReference type="Proteomes" id="UP000016986"/>
    </source>
</evidence>
<reference evidence="11 12" key="1">
    <citation type="submission" date="2013-09" db="EMBL/GenBank/DDBJ databases">
        <title>Whole genome sequencing of Halarchaeum acidiphilum strain MH1-52-1.</title>
        <authorList>
            <person name="Shimane Y."/>
            <person name="Minegishi H."/>
            <person name="Nishi S."/>
            <person name="Echigo A."/>
            <person name="Shuto A."/>
            <person name="Konishi M."/>
            <person name="Ito T."/>
            <person name="Ohkuma M."/>
            <person name="Ohta Y."/>
            <person name="Nagano Y."/>
            <person name="Tsubouchi T."/>
            <person name="Mori K."/>
            <person name="Usui K."/>
            <person name="Kamekura M."/>
            <person name="Usami R."/>
            <person name="Takaki Y."/>
            <person name="Hatada Y."/>
        </authorList>
    </citation>
    <scope>NUCLEOTIDE SEQUENCE [LARGE SCALE GENOMIC DNA]</scope>
    <source>
        <strain evidence="11 12">JCM 16109</strain>
    </source>
</reference>
<dbReference type="GO" id="GO:0006508">
    <property type="term" value="P:proteolysis"/>
    <property type="evidence" value="ECO:0007669"/>
    <property type="project" value="UniProtKB-KW"/>
</dbReference>
<dbReference type="InterPro" id="IPR028595">
    <property type="entry name" value="MetAP_archaeal"/>
</dbReference>
<protein>
    <recommendedName>
        <fullName evidence="8 9">Methionine aminopeptidase</fullName>
        <shortName evidence="8">MAP</shortName>
        <shortName evidence="8">MetAP</shortName>
        <ecNumber evidence="8 9">3.4.11.18</ecNumber>
    </recommendedName>
    <alternativeName>
        <fullName evidence="8">Peptidase M</fullName>
    </alternativeName>
</protein>
<dbReference type="EMBL" id="BATA01000056">
    <property type="protein sequence ID" value="GAD53272.1"/>
    <property type="molecule type" value="Genomic_DNA"/>
</dbReference>
<evidence type="ECO:0000256" key="6">
    <source>
        <dbReference type="ARBA" id="ARBA00022723"/>
    </source>
</evidence>
<comment type="cofactor">
    <cofactor evidence="8">
        <name>Co(2+)</name>
        <dbReference type="ChEBI" id="CHEBI:48828"/>
    </cofactor>
    <cofactor evidence="8">
        <name>Zn(2+)</name>
        <dbReference type="ChEBI" id="CHEBI:29105"/>
    </cofactor>
    <cofactor evidence="8">
        <name>Mn(2+)</name>
        <dbReference type="ChEBI" id="CHEBI:29035"/>
    </cofactor>
    <cofactor evidence="8">
        <name>Fe(2+)</name>
        <dbReference type="ChEBI" id="CHEBI:29033"/>
    </cofactor>
    <text evidence="8">Binds 2 divalent metal cations per subunit. Has a high-affinity and a low affinity metal-binding site. The true nature of the physiological cofactor is under debate. The enzyme is active with cobalt, zinc, manganese or divalent iron ions. Most likely, methionine aminopeptidases function as mononuclear Fe(2+)-metalloproteases under physiological conditions, and the catalytically relevant metal-binding site has been assigned to the histidine-containing high-affinity site.</text>
</comment>
<dbReference type="SUPFAM" id="SSF46785">
    <property type="entry name" value="Winged helix' DNA-binding domain"/>
    <property type="match status" value="1"/>
</dbReference>
<evidence type="ECO:0000256" key="7">
    <source>
        <dbReference type="ARBA" id="ARBA00022801"/>
    </source>
</evidence>
<accession>U2YWW0</accession>
<feature type="binding site" evidence="8">
    <location>
        <position position="282"/>
    </location>
    <ligand>
        <name>a divalent metal cation</name>
        <dbReference type="ChEBI" id="CHEBI:60240"/>
        <label>1</label>
    </ligand>
</feature>
<dbReference type="AlphaFoldDB" id="U2YWW0"/>
<dbReference type="PANTHER" id="PTHR45777:SF2">
    <property type="entry name" value="METHIONINE AMINOPEPTIDASE 2"/>
    <property type="match status" value="1"/>
</dbReference>
<keyword evidence="4 8" id="KW-0031">Aminopeptidase</keyword>
<dbReference type="InterPro" id="IPR000994">
    <property type="entry name" value="Pept_M24"/>
</dbReference>
<evidence type="ECO:0000256" key="8">
    <source>
        <dbReference type="HAMAP-Rule" id="MF_01975"/>
    </source>
</evidence>
<dbReference type="Proteomes" id="UP000016986">
    <property type="component" value="Unassembled WGS sequence"/>
</dbReference>
<organism evidence="11 12">
    <name type="scientific">Halarchaeum acidiphilum MH1-52-1</name>
    <dbReference type="NCBI Taxonomy" id="1261545"/>
    <lineage>
        <taxon>Archaea</taxon>
        <taxon>Methanobacteriati</taxon>
        <taxon>Methanobacteriota</taxon>
        <taxon>Stenosarchaea group</taxon>
        <taxon>Halobacteria</taxon>
        <taxon>Halobacteriales</taxon>
        <taxon>Halobacteriaceae</taxon>
    </lineage>
</organism>
<evidence type="ECO:0000256" key="5">
    <source>
        <dbReference type="ARBA" id="ARBA00022670"/>
    </source>
</evidence>
<dbReference type="InterPro" id="IPR002468">
    <property type="entry name" value="Pept_M24A_MAP2"/>
</dbReference>